<sequence length="46" mass="5153">MIKCNVKVKSDGKEYVYPGLFKTTADAVTDALERFMNVASVFVRPL</sequence>
<accession>A0A1I4B8T9</accession>
<name>A0A1I4B8T9_9PROT</name>
<organism evidence="1 2">
    <name type="scientific">Nitrosomonas aestuarii</name>
    <dbReference type="NCBI Taxonomy" id="52441"/>
    <lineage>
        <taxon>Bacteria</taxon>
        <taxon>Pseudomonadati</taxon>
        <taxon>Pseudomonadota</taxon>
        <taxon>Betaproteobacteria</taxon>
        <taxon>Nitrosomonadales</taxon>
        <taxon>Nitrosomonadaceae</taxon>
        <taxon>Nitrosomonas</taxon>
    </lineage>
</organism>
<gene>
    <name evidence="1" type="ORF">SAMN05216302_101160</name>
</gene>
<dbReference type="STRING" id="52441.SAMN05216302_101160"/>
<proteinExistence type="predicted"/>
<reference evidence="2" key="1">
    <citation type="submission" date="2016-10" db="EMBL/GenBank/DDBJ databases">
        <authorList>
            <person name="Varghese N."/>
            <person name="Submissions S."/>
        </authorList>
    </citation>
    <scope>NUCLEOTIDE SEQUENCE [LARGE SCALE GENOMIC DNA]</scope>
    <source>
        <strain evidence="2">Nm69</strain>
    </source>
</reference>
<dbReference type="Proteomes" id="UP000199533">
    <property type="component" value="Unassembled WGS sequence"/>
</dbReference>
<evidence type="ECO:0000313" key="1">
    <source>
        <dbReference type="EMBL" id="SFK64401.1"/>
    </source>
</evidence>
<dbReference type="EMBL" id="FOSP01000011">
    <property type="protein sequence ID" value="SFK64401.1"/>
    <property type="molecule type" value="Genomic_DNA"/>
</dbReference>
<evidence type="ECO:0000313" key="2">
    <source>
        <dbReference type="Proteomes" id="UP000199533"/>
    </source>
</evidence>
<keyword evidence="2" id="KW-1185">Reference proteome</keyword>
<dbReference type="AlphaFoldDB" id="A0A1I4B8T9"/>
<protein>
    <submittedName>
        <fullName evidence="1">Uncharacterized protein</fullName>
    </submittedName>
</protein>